<accession>A0A5N5F4X8</accession>
<dbReference type="InterPro" id="IPR050592">
    <property type="entry name" value="GDSL_lipolytic_enzyme"/>
</dbReference>
<evidence type="ECO:0000313" key="2">
    <source>
        <dbReference type="Proteomes" id="UP000327157"/>
    </source>
</evidence>
<name>A0A5N5F4X8_9ROSA</name>
<dbReference type="AlphaFoldDB" id="A0A5N5F4X8"/>
<proteinExistence type="predicted"/>
<keyword evidence="2" id="KW-1185">Reference proteome</keyword>
<reference evidence="2" key="2">
    <citation type="submission" date="2019-10" db="EMBL/GenBank/DDBJ databases">
        <title>A de novo genome assembly of a pear dwarfing rootstock.</title>
        <authorList>
            <person name="Wang F."/>
            <person name="Wang J."/>
            <person name="Li S."/>
            <person name="Zhang Y."/>
            <person name="Fang M."/>
            <person name="Ma L."/>
            <person name="Zhao Y."/>
            <person name="Jiang S."/>
        </authorList>
    </citation>
    <scope>NUCLEOTIDE SEQUENCE [LARGE SCALE GENOMIC DNA]</scope>
</reference>
<dbReference type="EMBL" id="SMOL01000768">
    <property type="protein sequence ID" value="KAB2598045.1"/>
    <property type="molecule type" value="Genomic_DNA"/>
</dbReference>
<dbReference type="Proteomes" id="UP000327157">
    <property type="component" value="Chromosome 1"/>
</dbReference>
<protein>
    <submittedName>
        <fullName evidence="1">GDSL esterase/lipase</fullName>
    </submittedName>
</protein>
<evidence type="ECO:0000313" key="1">
    <source>
        <dbReference type="EMBL" id="KAB2598045.1"/>
    </source>
</evidence>
<reference evidence="1 2" key="3">
    <citation type="submission" date="2019-11" db="EMBL/GenBank/DDBJ databases">
        <title>A de novo genome assembly of a pear dwarfing rootstock.</title>
        <authorList>
            <person name="Wang F."/>
            <person name="Wang J."/>
            <person name="Li S."/>
            <person name="Zhang Y."/>
            <person name="Fang M."/>
            <person name="Ma L."/>
            <person name="Zhao Y."/>
            <person name="Jiang S."/>
        </authorList>
    </citation>
    <scope>NUCLEOTIDE SEQUENCE [LARGE SCALE GENOMIC DNA]</scope>
    <source>
        <strain evidence="1">S2</strain>
        <tissue evidence="1">Leaf</tissue>
    </source>
</reference>
<dbReference type="PANTHER" id="PTHR45642">
    <property type="entry name" value="GDSL ESTERASE/LIPASE EXL3"/>
    <property type="match status" value="1"/>
</dbReference>
<sequence length="191" mass="21623">MRAIKNHRANLRQFETCLVIVLYFLAQAMTRGKPFKDMISLKITVKFCQGALSLPAQLEHFKEYTAKLKGTVEEKRTRKIITNSLFLVSASSSDILRSYPSFIRKFQYDFPSYAALLDLCSLGARRTGVFSAVAIGCTSLEISSTGLQRECLKLQNQSAELFDSLLSNELDYINSNFTDAKLVFLDIYHHS</sequence>
<dbReference type="GO" id="GO:0005576">
    <property type="term" value="C:extracellular region"/>
    <property type="evidence" value="ECO:0007669"/>
    <property type="project" value="TreeGrafter"/>
</dbReference>
<organism evidence="1 2">
    <name type="scientific">Pyrus ussuriensis x Pyrus communis</name>
    <dbReference type="NCBI Taxonomy" id="2448454"/>
    <lineage>
        <taxon>Eukaryota</taxon>
        <taxon>Viridiplantae</taxon>
        <taxon>Streptophyta</taxon>
        <taxon>Embryophyta</taxon>
        <taxon>Tracheophyta</taxon>
        <taxon>Spermatophyta</taxon>
        <taxon>Magnoliopsida</taxon>
        <taxon>eudicotyledons</taxon>
        <taxon>Gunneridae</taxon>
        <taxon>Pentapetalae</taxon>
        <taxon>rosids</taxon>
        <taxon>fabids</taxon>
        <taxon>Rosales</taxon>
        <taxon>Rosaceae</taxon>
        <taxon>Amygdaloideae</taxon>
        <taxon>Maleae</taxon>
        <taxon>Pyrus</taxon>
    </lineage>
</organism>
<dbReference type="Gene3D" id="3.40.50.1110">
    <property type="entry name" value="SGNH hydrolase"/>
    <property type="match status" value="1"/>
</dbReference>
<dbReference type="PANTHER" id="PTHR45642:SF135">
    <property type="entry name" value="GDSL ESTERASE_LIPASE EXL2"/>
    <property type="match status" value="1"/>
</dbReference>
<dbReference type="OrthoDB" id="10509472at2759"/>
<comment type="caution">
    <text evidence="1">The sequence shown here is derived from an EMBL/GenBank/DDBJ whole genome shotgun (WGS) entry which is preliminary data.</text>
</comment>
<dbReference type="InterPro" id="IPR036514">
    <property type="entry name" value="SGNH_hydro_sf"/>
</dbReference>
<gene>
    <name evidence="1" type="ORF">D8674_000965</name>
</gene>
<reference evidence="1 2" key="1">
    <citation type="submission" date="2019-09" db="EMBL/GenBank/DDBJ databases">
        <authorList>
            <person name="Ou C."/>
        </authorList>
    </citation>
    <scope>NUCLEOTIDE SEQUENCE [LARGE SCALE GENOMIC DNA]</scope>
    <source>
        <strain evidence="1">S2</strain>
        <tissue evidence="1">Leaf</tissue>
    </source>
</reference>